<protein>
    <recommendedName>
        <fullName evidence="6">Transcription factor domain-containing protein</fullName>
    </recommendedName>
</protein>
<feature type="compositionally biased region" description="Polar residues" evidence="3">
    <location>
        <begin position="1"/>
        <end position="20"/>
    </location>
</feature>
<sequence>MNNGTPTTHLNSLRDNQPSLRSHHQAKQGADLIKSLVTGFRLRSLEDLVSFWIKKGINLALAEPFVAMFARHTNYSCLSSFDGPDWHLELASKLLGNTNRPLTITAATTLPAFAAEFLGENTRWETIGIFLCAVLRASMDIPFFPPLYQTNEQKIELREVVLRLITCSLDICLSLDCLNDLQHVLQYEYCIINSYIYGDQSYHLWRNVGNVISSTMALGYHEDLSTKYETPLFLLELRKAAFARIYSLDKNSSLFLGRPLRLSKRFCHFQLPDSRLPLDCQSPLPDELGLYQWDPDSTMNYRAETRWSALCAFVKEDAIELLFDVNRSDCRQTIEALQKIADIQWNSLPAHFRVQDSIRNHSDSPFQRDFIASIRLNYLHVSFLLCRLGWDRLSEPNAPLIEVAIEMLKLVVELVMLREELSNSGTKLSWKIAHYGLPAAGIILLAMLNPHSTPPCLRTTRSSVLQDLTVLTMEIEKGTVAKAGDANYALLTKATQTIHRFLDFTLSDKRAVQLTTVPQLPEGLQNAGTWEQQLGQDFLESELSFWDNMADHPSLFSHYLLTEDQGLDGPSLPVPVAGGS</sequence>
<comment type="subcellular location">
    <subcellularLocation>
        <location evidence="1">Nucleus</location>
    </subcellularLocation>
</comment>
<comment type="caution">
    <text evidence="4">The sequence shown here is derived from an EMBL/GenBank/DDBJ whole genome shotgun (WGS) entry which is preliminary data.</text>
</comment>
<dbReference type="Proteomes" id="UP000736672">
    <property type="component" value="Unassembled WGS sequence"/>
</dbReference>
<dbReference type="EMBL" id="JAGTJS010000029">
    <property type="protein sequence ID" value="KAH7232486.1"/>
    <property type="molecule type" value="Genomic_DNA"/>
</dbReference>
<reference evidence="4" key="1">
    <citation type="journal article" date="2021" name="Nat. Commun.">
        <title>Genetic determinants of endophytism in the Arabidopsis root mycobiome.</title>
        <authorList>
            <person name="Mesny F."/>
            <person name="Miyauchi S."/>
            <person name="Thiergart T."/>
            <person name="Pickel B."/>
            <person name="Atanasova L."/>
            <person name="Karlsson M."/>
            <person name="Huettel B."/>
            <person name="Barry K.W."/>
            <person name="Haridas S."/>
            <person name="Chen C."/>
            <person name="Bauer D."/>
            <person name="Andreopoulos W."/>
            <person name="Pangilinan J."/>
            <person name="LaButti K."/>
            <person name="Riley R."/>
            <person name="Lipzen A."/>
            <person name="Clum A."/>
            <person name="Drula E."/>
            <person name="Henrissat B."/>
            <person name="Kohler A."/>
            <person name="Grigoriev I.V."/>
            <person name="Martin F.M."/>
            <person name="Hacquard S."/>
        </authorList>
    </citation>
    <scope>NUCLEOTIDE SEQUENCE</scope>
    <source>
        <strain evidence="4">FSSC 5 MPI-SDFR-AT-0091</strain>
    </source>
</reference>
<organism evidence="4 5">
    <name type="scientific">Fusarium solani</name>
    <name type="common">Filamentous fungus</name>
    <dbReference type="NCBI Taxonomy" id="169388"/>
    <lineage>
        <taxon>Eukaryota</taxon>
        <taxon>Fungi</taxon>
        <taxon>Dikarya</taxon>
        <taxon>Ascomycota</taxon>
        <taxon>Pezizomycotina</taxon>
        <taxon>Sordariomycetes</taxon>
        <taxon>Hypocreomycetidae</taxon>
        <taxon>Hypocreales</taxon>
        <taxon>Nectriaceae</taxon>
        <taxon>Fusarium</taxon>
        <taxon>Fusarium solani species complex</taxon>
    </lineage>
</organism>
<evidence type="ECO:0008006" key="6">
    <source>
        <dbReference type="Google" id="ProtNLM"/>
    </source>
</evidence>
<evidence type="ECO:0000256" key="1">
    <source>
        <dbReference type="ARBA" id="ARBA00004123"/>
    </source>
</evidence>
<keyword evidence="2" id="KW-0539">Nucleus</keyword>
<dbReference type="OrthoDB" id="4898680at2759"/>
<proteinExistence type="predicted"/>
<evidence type="ECO:0000313" key="4">
    <source>
        <dbReference type="EMBL" id="KAH7232486.1"/>
    </source>
</evidence>
<dbReference type="AlphaFoldDB" id="A0A9P9G4S2"/>
<evidence type="ECO:0000256" key="3">
    <source>
        <dbReference type="SAM" id="MobiDB-lite"/>
    </source>
</evidence>
<dbReference type="InterPro" id="IPR050613">
    <property type="entry name" value="Sec_Metabolite_Reg"/>
</dbReference>
<dbReference type="PANTHER" id="PTHR31001">
    <property type="entry name" value="UNCHARACTERIZED TRANSCRIPTIONAL REGULATORY PROTEIN"/>
    <property type="match status" value="1"/>
</dbReference>
<feature type="region of interest" description="Disordered" evidence="3">
    <location>
        <begin position="1"/>
        <end position="21"/>
    </location>
</feature>
<accession>A0A9P9G4S2</accession>
<evidence type="ECO:0000313" key="5">
    <source>
        <dbReference type="Proteomes" id="UP000736672"/>
    </source>
</evidence>
<gene>
    <name evidence="4" type="ORF">B0J15DRAFT_409121</name>
</gene>
<dbReference type="PANTHER" id="PTHR31001:SF40">
    <property type="entry name" value="ZN(II)2CYS6 TRANSCRIPTION FACTOR (EUROFUNG)"/>
    <property type="match status" value="1"/>
</dbReference>
<keyword evidence="5" id="KW-1185">Reference proteome</keyword>
<dbReference type="GO" id="GO:0005634">
    <property type="term" value="C:nucleus"/>
    <property type="evidence" value="ECO:0007669"/>
    <property type="project" value="UniProtKB-SubCell"/>
</dbReference>
<evidence type="ECO:0000256" key="2">
    <source>
        <dbReference type="ARBA" id="ARBA00023242"/>
    </source>
</evidence>
<dbReference type="CDD" id="cd12148">
    <property type="entry name" value="fungal_TF_MHR"/>
    <property type="match status" value="1"/>
</dbReference>
<name>A0A9P9G4S2_FUSSL</name>